<feature type="compositionally biased region" description="Polar residues" evidence="1">
    <location>
        <begin position="18"/>
        <end position="28"/>
    </location>
</feature>
<keyword evidence="2" id="KW-1133">Transmembrane helix</keyword>
<dbReference type="AlphaFoldDB" id="A0A6A6H1T3"/>
<dbReference type="Proteomes" id="UP000800092">
    <property type="component" value="Unassembled WGS sequence"/>
</dbReference>
<reference evidence="3" key="1">
    <citation type="journal article" date="2020" name="Stud. Mycol.">
        <title>101 Dothideomycetes genomes: a test case for predicting lifestyles and emergence of pathogens.</title>
        <authorList>
            <person name="Haridas S."/>
            <person name="Albert R."/>
            <person name="Binder M."/>
            <person name="Bloem J."/>
            <person name="Labutti K."/>
            <person name="Salamov A."/>
            <person name="Andreopoulos B."/>
            <person name="Baker S."/>
            <person name="Barry K."/>
            <person name="Bills G."/>
            <person name="Bluhm B."/>
            <person name="Cannon C."/>
            <person name="Castanera R."/>
            <person name="Culley D."/>
            <person name="Daum C."/>
            <person name="Ezra D."/>
            <person name="Gonzalez J."/>
            <person name="Henrissat B."/>
            <person name="Kuo A."/>
            <person name="Liang C."/>
            <person name="Lipzen A."/>
            <person name="Lutzoni F."/>
            <person name="Magnuson J."/>
            <person name="Mondo S."/>
            <person name="Nolan M."/>
            <person name="Ohm R."/>
            <person name="Pangilinan J."/>
            <person name="Park H.-J."/>
            <person name="Ramirez L."/>
            <person name="Alfaro M."/>
            <person name="Sun H."/>
            <person name="Tritt A."/>
            <person name="Yoshinaga Y."/>
            <person name="Zwiers L.-H."/>
            <person name="Turgeon B."/>
            <person name="Goodwin S."/>
            <person name="Spatafora J."/>
            <person name="Crous P."/>
            <person name="Grigoriev I."/>
        </authorList>
    </citation>
    <scope>NUCLEOTIDE SEQUENCE</scope>
    <source>
        <strain evidence="3">Tuck. ex Michener</strain>
    </source>
</reference>
<protein>
    <submittedName>
        <fullName evidence="3">Uncharacterized protein</fullName>
    </submittedName>
</protein>
<evidence type="ECO:0000256" key="2">
    <source>
        <dbReference type="SAM" id="Phobius"/>
    </source>
</evidence>
<proteinExistence type="predicted"/>
<feature type="region of interest" description="Disordered" evidence="1">
    <location>
        <begin position="1"/>
        <end position="65"/>
    </location>
</feature>
<dbReference type="EMBL" id="ML991822">
    <property type="protein sequence ID" value="KAF2231839.1"/>
    <property type="molecule type" value="Genomic_DNA"/>
</dbReference>
<keyword evidence="2" id="KW-0812">Transmembrane</keyword>
<organism evidence="3 4">
    <name type="scientific">Viridothelium virens</name>
    <name type="common">Speckled blister lichen</name>
    <name type="synonym">Trypethelium virens</name>
    <dbReference type="NCBI Taxonomy" id="1048519"/>
    <lineage>
        <taxon>Eukaryota</taxon>
        <taxon>Fungi</taxon>
        <taxon>Dikarya</taxon>
        <taxon>Ascomycota</taxon>
        <taxon>Pezizomycotina</taxon>
        <taxon>Dothideomycetes</taxon>
        <taxon>Dothideomycetes incertae sedis</taxon>
        <taxon>Trypetheliales</taxon>
        <taxon>Trypetheliaceae</taxon>
        <taxon>Viridothelium</taxon>
    </lineage>
</organism>
<evidence type="ECO:0000313" key="4">
    <source>
        <dbReference type="Proteomes" id="UP000800092"/>
    </source>
</evidence>
<keyword evidence="4" id="KW-1185">Reference proteome</keyword>
<sequence length="205" mass="22895">MAVKIKTPQMAPRKEGKQQSFEILSQEYSPKFRSESPDSSESWGNFEPVETLSPLDKPLKSESSCTSPCLSLTPCSSSKQRERLDQDTVSLVPVHVLDARRDADAQQHVYGQTYAERHPHAALPSRELHLERSRWSRAKAVPASMVTGVEDLESIRTGCRRAKRLFTLTGIVLGVSLMMLFALALVLRFVLGWTLEGDCLGCKYS</sequence>
<accession>A0A6A6H1T3</accession>
<evidence type="ECO:0000313" key="3">
    <source>
        <dbReference type="EMBL" id="KAF2231839.1"/>
    </source>
</evidence>
<keyword evidence="2" id="KW-0472">Membrane</keyword>
<gene>
    <name evidence="3" type="ORF">EV356DRAFT_280503</name>
</gene>
<evidence type="ECO:0000256" key="1">
    <source>
        <dbReference type="SAM" id="MobiDB-lite"/>
    </source>
</evidence>
<name>A0A6A6H1T3_VIRVR</name>
<feature type="transmembrane region" description="Helical" evidence="2">
    <location>
        <begin position="165"/>
        <end position="187"/>
    </location>
</feature>